<dbReference type="Proteomes" id="UP001054945">
    <property type="component" value="Unassembled WGS sequence"/>
</dbReference>
<organism evidence="1 2">
    <name type="scientific">Caerostris extrusa</name>
    <name type="common">Bark spider</name>
    <name type="synonym">Caerostris bankana</name>
    <dbReference type="NCBI Taxonomy" id="172846"/>
    <lineage>
        <taxon>Eukaryota</taxon>
        <taxon>Metazoa</taxon>
        <taxon>Ecdysozoa</taxon>
        <taxon>Arthropoda</taxon>
        <taxon>Chelicerata</taxon>
        <taxon>Arachnida</taxon>
        <taxon>Araneae</taxon>
        <taxon>Araneomorphae</taxon>
        <taxon>Entelegynae</taxon>
        <taxon>Araneoidea</taxon>
        <taxon>Araneidae</taxon>
        <taxon>Caerostris</taxon>
    </lineage>
</organism>
<sequence length="94" mass="10986">MWTFGDFGVITKLKRRVSLMADCLTVGGVFRERGFDHQILEKGSRSSGMQLEDTLNDNYLEHRLGLGILNLKSLDKLFELKRLEAYWKFLCHDY</sequence>
<dbReference type="AlphaFoldDB" id="A0AAV4W0V7"/>
<evidence type="ECO:0000313" key="1">
    <source>
        <dbReference type="EMBL" id="GIY75834.1"/>
    </source>
</evidence>
<comment type="caution">
    <text evidence="1">The sequence shown here is derived from an EMBL/GenBank/DDBJ whole genome shotgun (WGS) entry which is preliminary data.</text>
</comment>
<gene>
    <name evidence="1" type="ORF">CEXT_719661</name>
</gene>
<evidence type="ECO:0000313" key="2">
    <source>
        <dbReference type="Proteomes" id="UP001054945"/>
    </source>
</evidence>
<proteinExistence type="predicted"/>
<dbReference type="EMBL" id="BPLR01015396">
    <property type="protein sequence ID" value="GIY75834.1"/>
    <property type="molecule type" value="Genomic_DNA"/>
</dbReference>
<protein>
    <submittedName>
        <fullName evidence="1">Uncharacterized protein</fullName>
    </submittedName>
</protein>
<keyword evidence="2" id="KW-1185">Reference proteome</keyword>
<name>A0AAV4W0V7_CAEEX</name>
<reference evidence="1 2" key="1">
    <citation type="submission" date="2021-06" db="EMBL/GenBank/DDBJ databases">
        <title>Caerostris extrusa draft genome.</title>
        <authorList>
            <person name="Kono N."/>
            <person name="Arakawa K."/>
        </authorList>
    </citation>
    <scope>NUCLEOTIDE SEQUENCE [LARGE SCALE GENOMIC DNA]</scope>
</reference>
<accession>A0AAV4W0V7</accession>